<dbReference type="AlphaFoldDB" id="A0A8K0MMD7"/>
<comment type="caution">
    <text evidence="2">The sequence shown here is derived from an EMBL/GenBank/DDBJ whole genome shotgun (WGS) entry which is preliminary data.</text>
</comment>
<evidence type="ECO:0000313" key="2">
    <source>
        <dbReference type="EMBL" id="KAF3451566.1"/>
    </source>
</evidence>
<dbReference type="InterPro" id="IPR045286">
    <property type="entry name" value="FBS1-like"/>
</dbReference>
<dbReference type="PANTHER" id="PTHR34049:SF1">
    <property type="entry name" value="F-BOX PROTEIN SKIP27"/>
    <property type="match status" value="1"/>
</dbReference>
<evidence type="ECO:0000313" key="3">
    <source>
        <dbReference type="Proteomes" id="UP000796880"/>
    </source>
</evidence>
<dbReference type="SUPFAM" id="SSF81383">
    <property type="entry name" value="F-box domain"/>
    <property type="match status" value="1"/>
</dbReference>
<sequence length="379" mass="42488">MALGKRCRTCLKSKRSDSVAADEGLDLGLVRYTRSFGRKRIVISNIGEASPLDSSTMSPLKKLCGDRMVVDSERSRLEALPQDVLIRILCGVDHEDLKQLFHVSKPIREATVIAKQWHFAYSTPSKTRAFRTAIDLQDCCEVDEIDTPNAPKQHRQHRSRLSGKKLQSISVALFASPDEEHWPRKELFTETGNFWFATLAFDKAICLSGTKYSLILSQSCVVTSNGCIAYGCHLAVYVFMLVGGITGSQLDPTCVDVWRKKINEQAIQHGMPRAVSFDNRKELNRVEAERYLDAMKRALEPASNLNSKNASSPYEGILYMDVILIEFTLSQSQVETGVALIHLFLLVTLTCTYQMPGEIRYGIDNNLVFSRLMVSAIQV</sequence>
<dbReference type="InterPro" id="IPR036047">
    <property type="entry name" value="F-box-like_dom_sf"/>
</dbReference>
<keyword evidence="3" id="KW-1185">Reference proteome</keyword>
<gene>
    <name evidence="2" type="ORF">FNV43_RR07661</name>
</gene>
<name>A0A8K0MMD7_9ROSA</name>
<dbReference type="OrthoDB" id="786450at2759"/>
<protein>
    <recommendedName>
        <fullName evidence="1">F-box domain-containing protein</fullName>
    </recommendedName>
</protein>
<dbReference type="PROSITE" id="PS50181">
    <property type="entry name" value="FBOX"/>
    <property type="match status" value="1"/>
</dbReference>
<evidence type="ECO:0000259" key="1">
    <source>
        <dbReference type="PROSITE" id="PS50181"/>
    </source>
</evidence>
<accession>A0A8K0MMD7</accession>
<organism evidence="2 3">
    <name type="scientific">Rhamnella rubrinervis</name>
    <dbReference type="NCBI Taxonomy" id="2594499"/>
    <lineage>
        <taxon>Eukaryota</taxon>
        <taxon>Viridiplantae</taxon>
        <taxon>Streptophyta</taxon>
        <taxon>Embryophyta</taxon>
        <taxon>Tracheophyta</taxon>
        <taxon>Spermatophyta</taxon>
        <taxon>Magnoliopsida</taxon>
        <taxon>eudicotyledons</taxon>
        <taxon>Gunneridae</taxon>
        <taxon>Pentapetalae</taxon>
        <taxon>rosids</taxon>
        <taxon>fabids</taxon>
        <taxon>Rosales</taxon>
        <taxon>Rhamnaceae</taxon>
        <taxon>rhamnoid group</taxon>
        <taxon>Rhamneae</taxon>
        <taxon>Rhamnella</taxon>
    </lineage>
</organism>
<dbReference type="Proteomes" id="UP000796880">
    <property type="component" value="Unassembled WGS sequence"/>
</dbReference>
<dbReference type="EMBL" id="VOIH02000003">
    <property type="protein sequence ID" value="KAF3451566.1"/>
    <property type="molecule type" value="Genomic_DNA"/>
</dbReference>
<reference evidence="2" key="1">
    <citation type="submission" date="2020-03" db="EMBL/GenBank/DDBJ databases">
        <title>A high-quality chromosome-level genome assembly of a woody plant with both climbing and erect habits, Rhamnella rubrinervis.</title>
        <authorList>
            <person name="Lu Z."/>
            <person name="Yang Y."/>
            <person name="Zhu X."/>
            <person name="Sun Y."/>
        </authorList>
    </citation>
    <scope>NUCLEOTIDE SEQUENCE</scope>
    <source>
        <strain evidence="2">BYM</strain>
        <tissue evidence="2">Leaf</tissue>
    </source>
</reference>
<feature type="domain" description="F-box" evidence="1">
    <location>
        <begin position="74"/>
        <end position="124"/>
    </location>
</feature>
<proteinExistence type="predicted"/>
<dbReference type="PANTHER" id="PTHR34049">
    <property type="entry name" value="F-BOX PROTEIN SKIP27"/>
    <property type="match status" value="1"/>
</dbReference>
<dbReference type="InterPro" id="IPR001810">
    <property type="entry name" value="F-box_dom"/>
</dbReference>